<dbReference type="GO" id="GO:0003899">
    <property type="term" value="F:DNA-directed RNA polymerase activity"/>
    <property type="evidence" value="ECO:0007669"/>
    <property type="project" value="UniProtKB-EC"/>
</dbReference>
<dbReference type="SUPFAM" id="SSF64484">
    <property type="entry name" value="beta and beta-prime subunits of DNA dependent RNA-polymerase"/>
    <property type="match status" value="1"/>
</dbReference>
<reference evidence="6" key="1">
    <citation type="journal article" date="2011" name="Genome Biol.">
        <title>The draft genome of the carcinogenic human liver fluke Clonorchis sinensis.</title>
        <authorList>
            <person name="Wang X."/>
            <person name="Chen W."/>
            <person name="Huang Y."/>
            <person name="Sun J."/>
            <person name="Men J."/>
            <person name="Liu H."/>
            <person name="Luo F."/>
            <person name="Guo L."/>
            <person name="Lv X."/>
            <person name="Deng C."/>
            <person name="Zhou C."/>
            <person name="Fan Y."/>
            <person name="Li X."/>
            <person name="Huang L."/>
            <person name="Hu Y."/>
            <person name="Liang C."/>
            <person name="Hu X."/>
            <person name="Xu J."/>
            <person name="Yu X."/>
        </authorList>
    </citation>
    <scope>NUCLEOTIDE SEQUENCE [LARGE SCALE GENOMIC DNA]</scope>
    <source>
        <strain evidence="6">Henan</strain>
    </source>
</reference>
<reference key="2">
    <citation type="submission" date="2011-10" db="EMBL/GenBank/DDBJ databases">
        <title>The genome and transcriptome sequence of Clonorchis sinensis provide insights into the carcinogenic liver fluke.</title>
        <authorList>
            <person name="Wang X."/>
            <person name="Huang Y."/>
            <person name="Chen W."/>
            <person name="Liu H."/>
            <person name="Guo L."/>
            <person name="Chen Y."/>
            <person name="Luo F."/>
            <person name="Zhou W."/>
            <person name="Sun J."/>
            <person name="Mao Q."/>
            <person name="Liang P."/>
            <person name="Zhou C."/>
            <person name="Tian Y."/>
            <person name="Men J."/>
            <person name="Lv X."/>
            <person name="Huang L."/>
            <person name="Zhou J."/>
            <person name="Hu Y."/>
            <person name="Li R."/>
            <person name="Zhang F."/>
            <person name="Lei H."/>
            <person name="Li X."/>
            <person name="Hu X."/>
            <person name="Liang C."/>
            <person name="Xu J."/>
            <person name="Wu Z."/>
            <person name="Yu X."/>
        </authorList>
    </citation>
    <scope>NUCLEOTIDE SEQUENCE</scope>
    <source>
        <strain>Henan</strain>
    </source>
</reference>
<sequence length="78" mass="8924">MGGYMMHPWVRRHSRNSRIHFLGVHSEKDLCGHCGLDFFACPGHFGHIEFSKPVFNPLFFDLLFKVSVAFPLIVFASS</sequence>
<protein>
    <recommendedName>
        <fullName evidence="1">DNA-directed RNA polymerase</fullName>
        <ecNumber evidence="1">2.7.7.6</ecNumber>
    </recommendedName>
</protein>
<proteinExistence type="predicted"/>
<evidence type="ECO:0000256" key="1">
    <source>
        <dbReference type="ARBA" id="ARBA00012418"/>
    </source>
</evidence>
<dbReference type="AlphaFoldDB" id="G7YRW1"/>
<dbReference type="InterPro" id="IPR044893">
    <property type="entry name" value="RNA_pol_Rpb1_clamp_domain"/>
</dbReference>
<evidence type="ECO:0000256" key="3">
    <source>
        <dbReference type="ARBA" id="ARBA00022679"/>
    </source>
</evidence>
<dbReference type="Proteomes" id="UP000008909">
    <property type="component" value="Unassembled WGS sequence"/>
</dbReference>
<keyword evidence="4" id="KW-0548">Nucleotidyltransferase</keyword>
<keyword evidence="7" id="KW-1185">Reference proteome</keyword>
<dbReference type="Gene3D" id="4.10.860.120">
    <property type="entry name" value="RNA polymerase II, clamp domain"/>
    <property type="match status" value="1"/>
</dbReference>
<accession>G7YRW1</accession>
<name>G7YRW1_CLOSI</name>
<dbReference type="EC" id="2.7.7.6" evidence="1"/>
<evidence type="ECO:0000256" key="5">
    <source>
        <dbReference type="ARBA" id="ARBA00023163"/>
    </source>
</evidence>
<evidence type="ECO:0000256" key="2">
    <source>
        <dbReference type="ARBA" id="ARBA00022478"/>
    </source>
</evidence>
<evidence type="ECO:0000313" key="7">
    <source>
        <dbReference type="Proteomes" id="UP000008909"/>
    </source>
</evidence>
<keyword evidence="5" id="KW-0804">Transcription</keyword>
<evidence type="ECO:0000256" key="4">
    <source>
        <dbReference type="ARBA" id="ARBA00022695"/>
    </source>
</evidence>
<gene>
    <name evidence="6" type="ORF">CLF_108726</name>
</gene>
<keyword evidence="2 6" id="KW-0240">DNA-directed RNA polymerase</keyword>
<dbReference type="EMBL" id="DF144064">
    <property type="protein sequence ID" value="GAA55691.1"/>
    <property type="molecule type" value="Genomic_DNA"/>
</dbReference>
<dbReference type="GO" id="GO:0000428">
    <property type="term" value="C:DNA-directed RNA polymerase complex"/>
    <property type="evidence" value="ECO:0007669"/>
    <property type="project" value="UniProtKB-KW"/>
</dbReference>
<evidence type="ECO:0000313" key="6">
    <source>
        <dbReference type="EMBL" id="GAA55691.1"/>
    </source>
</evidence>
<keyword evidence="3" id="KW-0808">Transferase</keyword>
<organism evidence="6 7">
    <name type="scientific">Clonorchis sinensis</name>
    <name type="common">Chinese liver fluke</name>
    <dbReference type="NCBI Taxonomy" id="79923"/>
    <lineage>
        <taxon>Eukaryota</taxon>
        <taxon>Metazoa</taxon>
        <taxon>Spiralia</taxon>
        <taxon>Lophotrochozoa</taxon>
        <taxon>Platyhelminthes</taxon>
        <taxon>Trematoda</taxon>
        <taxon>Digenea</taxon>
        <taxon>Opisthorchiida</taxon>
        <taxon>Opisthorchiata</taxon>
        <taxon>Opisthorchiidae</taxon>
        <taxon>Clonorchis</taxon>
    </lineage>
</organism>